<keyword evidence="3" id="KW-1185">Reference proteome</keyword>
<reference evidence="3" key="1">
    <citation type="submission" date="2016-06" db="EMBL/GenBank/DDBJ databases">
        <title>Parallel loss of symbiosis genes in relatives of nitrogen-fixing non-legume Parasponia.</title>
        <authorList>
            <person name="Van Velzen R."/>
            <person name="Holmer R."/>
            <person name="Bu F."/>
            <person name="Rutten L."/>
            <person name="Van Zeijl A."/>
            <person name="Liu W."/>
            <person name="Santuari L."/>
            <person name="Cao Q."/>
            <person name="Sharma T."/>
            <person name="Shen D."/>
            <person name="Roswanjaya Y."/>
            <person name="Wardhani T."/>
            <person name="Kalhor M.S."/>
            <person name="Jansen J."/>
            <person name="Van den Hoogen J."/>
            <person name="Gungor B."/>
            <person name="Hartog M."/>
            <person name="Hontelez J."/>
            <person name="Verver J."/>
            <person name="Yang W.-C."/>
            <person name="Schijlen E."/>
            <person name="Repin R."/>
            <person name="Schilthuizen M."/>
            <person name="Schranz E."/>
            <person name="Heidstra R."/>
            <person name="Miyata K."/>
            <person name="Fedorova E."/>
            <person name="Kohlen W."/>
            <person name="Bisseling T."/>
            <person name="Smit S."/>
            <person name="Geurts R."/>
        </authorList>
    </citation>
    <scope>NUCLEOTIDE SEQUENCE [LARGE SCALE GENOMIC DNA]</scope>
    <source>
        <strain evidence="3">cv. WU1-14</strain>
    </source>
</reference>
<evidence type="ECO:0000313" key="3">
    <source>
        <dbReference type="Proteomes" id="UP000237105"/>
    </source>
</evidence>
<accession>A0A2P5AU77</accession>
<protein>
    <submittedName>
        <fullName evidence="2">Uncharacterized protein</fullName>
    </submittedName>
</protein>
<gene>
    <name evidence="2" type="ORF">PanWU01x14_300140</name>
</gene>
<keyword evidence="1" id="KW-1133">Transmembrane helix</keyword>
<dbReference type="AlphaFoldDB" id="A0A2P5AU77"/>
<keyword evidence="1" id="KW-0472">Membrane</keyword>
<organism evidence="2 3">
    <name type="scientific">Parasponia andersonii</name>
    <name type="common">Sponia andersonii</name>
    <dbReference type="NCBI Taxonomy" id="3476"/>
    <lineage>
        <taxon>Eukaryota</taxon>
        <taxon>Viridiplantae</taxon>
        <taxon>Streptophyta</taxon>
        <taxon>Embryophyta</taxon>
        <taxon>Tracheophyta</taxon>
        <taxon>Spermatophyta</taxon>
        <taxon>Magnoliopsida</taxon>
        <taxon>eudicotyledons</taxon>
        <taxon>Gunneridae</taxon>
        <taxon>Pentapetalae</taxon>
        <taxon>rosids</taxon>
        <taxon>fabids</taxon>
        <taxon>Rosales</taxon>
        <taxon>Cannabaceae</taxon>
        <taxon>Parasponia</taxon>
    </lineage>
</organism>
<feature type="transmembrane region" description="Helical" evidence="1">
    <location>
        <begin position="36"/>
        <end position="56"/>
    </location>
</feature>
<dbReference type="Proteomes" id="UP000237105">
    <property type="component" value="Unassembled WGS sequence"/>
</dbReference>
<sequence length="89" mass="9655">MQLRTQSVKHGSNIRYRIASPISIEAITTIIATRNAANAIFLDAIFCFLLVFCSLAKRCPTSSWKPSKIDQEVGIGGAGRIGLVEFLTG</sequence>
<evidence type="ECO:0000256" key="1">
    <source>
        <dbReference type="SAM" id="Phobius"/>
    </source>
</evidence>
<evidence type="ECO:0000313" key="2">
    <source>
        <dbReference type="EMBL" id="PON40071.1"/>
    </source>
</evidence>
<comment type="caution">
    <text evidence="2">The sequence shown here is derived from an EMBL/GenBank/DDBJ whole genome shotgun (WGS) entry which is preliminary data.</text>
</comment>
<keyword evidence="1" id="KW-0812">Transmembrane</keyword>
<dbReference type="EMBL" id="JXTB01000447">
    <property type="protein sequence ID" value="PON40071.1"/>
    <property type="molecule type" value="Genomic_DNA"/>
</dbReference>
<name>A0A2P5AU77_PARAD</name>
<proteinExistence type="predicted"/>